<keyword evidence="2" id="KW-0067">ATP-binding</keyword>
<dbReference type="SUPFAM" id="SSF52540">
    <property type="entry name" value="P-loop containing nucleoside triphosphate hydrolases"/>
    <property type="match status" value="1"/>
</dbReference>
<keyword evidence="1" id="KW-0547">Nucleotide-binding</keyword>
<dbReference type="Pfam" id="PF01656">
    <property type="entry name" value="CbiA"/>
    <property type="match status" value="1"/>
</dbReference>
<name>A0A6N6VJ13_9HYPH</name>
<reference evidence="4 5" key="1">
    <citation type="submission" date="2019-09" db="EMBL/GenBank/DDBJ databases">
        <title>Parvibaculum sedimenti sp. nov., isolated from sediment.</title>
        <authorList>
            <person name="Wang Y."/>
        </authorList>
    </citation>
    <scope>NUCLEOTIDE SEQUENCE [LARGE SCALE GENOMIC DNA]</scope>
    <source>
        <strain evidence="4 5">HXT-9</strain>
    </source>
</reference>
<dbReference type="GO" id="GO:0005829">
    <property type="term" value="C:cytosol"/>
    <property type="evidence" value="ECO:0007669"/>
    <property type="project" value="TreeGrafter"/>
</dbReference>
<dbReference type="AlphaFoldDB" id="A0A6N6VJ13"/>
<dbReference type="InterPro" id="IPR025501">
    <property type="entry name" value="MinD_FleN"/>
</dbReference>
<dbReference type="EMBL" id="WESC01000005">
    <property type="protein sequence ID" value="KAB7740861.1"/>
    <property type="molecule type" value="Genomic_DNA"/>
</dbReference>
<dbReference type="GO" id="GO:0016887">
    <property type="term" value="F:ATP hydrolysis activity"/>
    <property type="evidence" value="ECO:0007669"/>
    <property type="project" value="TreeGrafter"/>
</dbReference>
<dbReference type="GO" id="GO:0051782">
    <property type="term" value="P:negative regulation of cell division"/>
    <property type="evidence" value="ECO:0007669"/>
    <property type="project" value="TreeGrafter"/>
</dbReference>
<evidence type="ECO:0000256" key="2">
    <source>
        <dbReference type="ARBA" id="ARBA00022840"/>
    </source>
</evidence>
<gene>
    <name evidence="4" type="ORF">F2P47_07400</name>
</gene>
<evidence type="ECO:0000313" key="5">
    <source>
        <dbReference type="Proteomes" id="UP000468901"/>
    </source>
</evidence>
<evidence type="ECO:0000259" key="3">
    <source>
        <dbReference type="Pfam" id="PF01656"/>
    </source>
</evidence>
<protein>
    <submittedName>
        <fullName evidence="4">P-loop NTPase</fullName>
    </submittedName>
</protein>
<evidence type="ECO:0000313" key="4">
    <source>
        <dbReference type="EMBL" id="KAB7740861.1"/>
    </source>
</evidence>
<dbReference type="GO" id="GO:0005524">
    <property type="term" value="F:ATP binding"/>
    <property type="evidence" value="ECO:0007669"/>
    <property type="project" value="UniProtKB-KW"/>
</dbReference>
<accession>A0A6N6VJ13</accession>
<dbReference type="PIRSF" id="PIRSF003092">
    <property type="entry name" value="MinD"/>
    <property type="match status" value="1"/>
</dbReference>
<dbReference type="GO" id="GO:0009898">
    <property type="term" value="C:cytoplasmic side of plasma membrane"/>
    <property type="evidence" value="ECO:0007669"/>
    <property type="project" value="TreeGrafter"/>
</dbReference>
<sequence length="274" mass="28988">MDPMASPRMIQIASGKGGVGKTWLSVTLAEALAGLGRNVLLFDGDLGLANVDVQLGLSPQLDLGSVIAGRARFDEAITSYEIPSVSGDAGGVKFDVLAGKSGSGVLSALSKSEIAGMARALAALSARYAHIITDLAAGLDQSVLSLCMPGSTTLVVVTDEPTSLTDAYAFIKLLSQQDPHADIRVVVNMANDREHAWRTHAALTNACRNFLGINPPFAGFVPRDDMVRDAIRHQTPILFRHPQAKASEAVRKLARDLLFSIPQPAPKEALRRGA</sequence>
<dbReference type="InterPro" id="IPR027417">
    <property type="entry name" value="P-loop_NTPase"/>
</dbReference>
<dbReference type="PANTHER" id="PTHR43384:SF4">
    <property type="entry name" value="CELLULOSE BIOSYNTHESIS PROTEIN BCSQ-RELATED"/>
    <property type="match status" value="1"/>
</dbReference>
<dbReference type="InterPro" id="IPR002586">
    <property type="entry name" value="CobQ/CobB/MinD/ParA_Nub-bd_dom"/>
</dbReference>
<dbReference type="Gene3D" id="3.40.50.300">
    <property type="entry name" value="P-loop containing nucleotide triphosphate hydrolases"/>
    <property type="match status" value="1"/>
</dbReference>
<organism evidence="4 5">
    <name type="scientific">Parvibaculum sedimenti</name>
    <dbReference type="NCBI Taxonomy" id="2608632"/>
    <lineage>
        <taxon>Bacteria</taxon>
        <taxon>Pseudomonadati</taxon>
        <taxon>Pseudomonadota</taxon>
        <taxon>Alphaproteobacteria</taxon>
        <taxon>Hyphomicrobiales</taxon>
        <taxon>Parvibaculaceae</taxon>
        <taxon>Parvibaculum</taxon>
    </lineage>
</organism>
<dbReference type="PANTHER" id="PTHR43384">
    <property type="entry name" value="SEPTUM SITE-DETERMINING PROTEIN MIND HOMOLOG, CHLOROPLASTIC-RELATED"/>
    <property type="match status" value="1"/>
</dbReference>
<feature type="domain" description="CobQ/CobB/MinD/ParA nucleotide binding" evidence="3">
    <location>
        <begin position="11"/>
        <end position="236"/>
    </location>
</feature>
<evidence type="ECO:0000256" key="1">
    <source>
        <dbReference type="ARBA" id="ARBA00022741"/>
    </source>
</evidence>
<proteinExistence type="predicted"/>
<dbReference type="Proteomes" id="UP000468901">
    <property type="component" value="Unassembled WGS sequence"/>
</dbReference>
<keyword evidence="5" id="KW-1185">Reference proteome</keyword>
<dbReference type="InterPro" id="IPR050625">
    <property type="entry name" value="ParA/MinD_ATPase"/>
</dbReference>
<comment type="caution">
    <text evidence="4">The sequence shown here is derived from an EMBL/GenBank/DDBJ whole genome shotgun (WGS) entry which is preliminary data.</text>
</comment>